<accession>A0ACA9RPH0</accession>
<dbReference type="EMBL" id="CAJVQC010063004">
    <property type="protein sequence ID" value="CAG8803259.1"/>
    <property type="molecule type" value="Genomic_DNA"/>
</dbReference>
<evidence type="ECO:0000313" key="1">
    <source>
        <dbReference type="EMBL" id="CAG8803259.1"/>
    </source>
</evidence>
<evidence type="ECO:0000313" key="2">
    <source>
        <dbReference type="Proteomes" id="UP000789920"/>
    </source>
</evidence>
<feature type="non-terminal residue" evidence="1">
    <location>
        <position position="52"/>
    </location>
</feature>
<keyword evidence="2" id="KW-1185">Reference proteome</keyword>
<sequence length="52" mass="5950">MSLDIPNIIISDCDLKRFDKIVSLNSRFLRMNLIEGQLEIIMPPLPVHIETG</sequence>
<name>A0ACA9RPH0_9GLOM</name>
<protein>
    <submittedName>
        <fullName evidence="1">31124_t:CDS:1</fullName>
    </submittedName>
</protein>
<dbReference type="Proteomes" id="UP000789920">
    <property type="component" value="Unassembled WGS sequence"/>
</dbReference>
<gene>
    <name evidence="1" type="ORF">RPERSI_LOCUS21484</name>
</gene>
<organism evidence="1 2">
    <name type="scientific">Racocetra persica</name>
    <dbReference type="NCBI Taxonomy" id="160502"/>
    <lineage>
        <taxon>Eukaryota</taxon>
        <taxon>Fungi</taxon>
        <taxon>Fungi incertae sedis</taxon>
        <taxon>Mucoromycota</taxon>
        <taxon>Glomeromycotina</taxon>
        <taxon>Glomeromycetes</taxon>
        <taxon>Diversisporales</taxon>
        <taxon>Gigasporaceae</taxon>
        <taxon>Racocetra</taxon>
    </lineage>
</organism>
<comment type="caution">
    <text evidence="1">The sequence shown here is derived from an EMBL/GenBank/DDBJ whole genome shotgun (WGS) entry which is preliminary data.</text>
</comment>
<reference evidence="1" key="1">
    <citation type="submission" date="2021-06" db="EMBL/GenBank/DDBJ databases">
        <authorList>
            <person name="Kallberg Y."/>
            <person name="Tangrot J."/>
            <person name="Rosling A."/>
        </authorList>
    </citation>
    <scope>NUCLEOTIDE SEQUENCE</scope>
    <source>
        <strain evidence="1">MA461A</strain>
    </source>
</reference>
<proteinExistence type="predicted"/>